<dbReference type="Pfam" id="PF03692">
    <property type="entry name" value="CxxCxxCC"/>
    <property type="match status" value="1"/>
</dbReference>
<accession>A0A0M2V1U1</accession>
<dbReference type="RefSeq" id="WP_046558204.1">
    <property type="nucleotide sequence ID" value="NZ_LAHO01000013.1"/>
</dbReference>
<dbReference type="InterPro" id="IPR005358">
    <property type="entry name" value="Puta_zinc/iron-chelating_dom"/>
</dbReference>
<protein>
    <submittedName>
        <fullName evidence="1">Fe-S osidoreductase</fullName>
    </submittedName>
</protein>
<evidence type="ECO:0000313" key="2">
    <source>
        <dbReference type="Proteomes" id="UP000034228"/>
    </source>
</evidence>
<reference evidence="1 2" key="1">
    <citation type="submission" date="2015-03" db="EMBL/GenBank/DDBJ databases">
        <title>Draft genome sequences of two protease-producing strains of Arsukibacterium isolated from two cold and alkaline environments.</title>
        <authorList>
            <person name="Lylloff J.E."/>
            <person name="Skov L.B."/>
            <person name="Jepsen M."/>
            <person name="Hallin P.F."/>
            <person name="Sorensen S.J."/>
            <person name="Stougaard P."/>
            <person name="Glaring M.A."/>
        </authorList>
    </citation>
    <scope>NUCLEOTIDE SEQUENCE [LARGE SCALE GENOMIC DNA]</scope>
    <source>
        <strain evidence="1 2">GCM72</strain>
    </source>
</reference>
<dbReference type="Proteomes" id="UP000034228">
    <property type="component" value="Unassembled WGS sequence"/>
</dbReference>
<dbReference type="PATRIC" id="fig|336831.14.peg.3432"/>
<comment type="caution">
    <text evidence="1">The sequence shown here is derived from an EMBL/GenBank/DDBJ whole genome shotgun (WGS) entry which is preliminary data.</text>
</comment>
<proteinExistence type="predicted"/>
<dbReference type="OrthoDB" id="9806610at2"/>
<gene>
    <name evidence="1" type="ORF">WG68_13330</name>
</gene>
<dbReference type="EMBL" id="LAHO01000013">
    <property type="protein sequence ID" value="KKO44817.1"/>
    <property type="molecule type" value="Genomic_DNA"/>
</dbReference>
<dbReference type="STRING" id="336831.WG68_13330"/>
<keyword evidence="2" id="KW-1185">Reference proteome</keyword>
<sequence>MQRLRELSRRVEAVYGEIAETFNNYQQRQGLQCRSGCGECCLAPTIEATVLEMLPLALYLFDQGKAEQTLAQLEQLTEPQGCFFYQKLSFDGKQGQCSVYQQRPSICRMFGAGGYRDKTGQTSLSACKTIKLDNPGKYQQSLIMLQSEPPPLMMLSKEQVNELDYQLGNNHYGINTALQLALEQVLFKASYSFEQTDQQIA</sequence>
<name>A0A0M2V1U1_9GAMM</name>
<dbReference type="AlphaFoldDB" id="A0A0M2V1U1"/>
<evidence type="ECO:0000313" key="1">
    <source>
        <dbReference type="EMBL" id="KKO44817.1"/>
    </source>
</evidence>
<organism evidence="1 2">
    <name type="scientific">Arsukibacterium ikkense</name>
    <dbReference type="NCBI Taxonomy" id="336831"/>
    <lineage>
        <taxon>Bacteria</taxon>
        <taxon>Pseudomonadati</taxon>
        <taxon>Pseudomonadota</taxon>
        <taxon>Gammaproteobacteria</taxon>
        <taxon>Chromatiales</taxon>
        <taxon>Chromatiaceae</taxon>
        <taxon>Arsukibacterium</taxon>
    </lineage>
</organism>